<dbReference type="GO" id="GO:0005829">
    <property type="term" value="C:cytosol"/>
    <property type="evidence" value="ECO:0007669"/>
    <property type="project" value="TreeGrafter"/>
</dbReference>
<dbReference type="AlphaFoldDB" id="A0A6L6PFT0"/>
<dbReference type="Proteomes" id="UP000475582">
    <property type="component" value="Unassembled WGS sequence"/>
</dbReference>
<dbReference type="InterPro" id="IPR030489">
    <property type="entry name" value="TR_Rrf2-type_CS"/>
</dbReference>
<reference evidence="2 3" key="1">
    <citation type="submission" date="2019-11" db="EMBL/GenBank/DDBJ databases">
        <title>Type strains purchased from KCTC, JCM and DSMZ.</title>
        <authorList>
            <person name="Lu H."/>
        </authorList>
    </citation>
    <scope>NUCLEOTIDE SEQUENCE [LARGE SCALE GENOMIC DNA]</scope>
    <source>
        <strain evidence="2 3">KCTC 22382</strain>
    </source>
</reference>
<protein>
    <submittedName>
        <fullName evidence="2">Rrf2 family transcriptional regulator</fullName>
    </submittedName>
</protein>
<accession>A0A6L6PFT0</accession>
<dbReference type="Pfam" id="PF02082">
    <property type="entry name" value="Rrf2"/>
    <property type="match status" value="1"/>
</dbReference>
<keyword evidence="1" id="KW-0238">DNA-binding</keyword>
<sequence>MRLTLFTNCALRTLIFLARRRPHRSTVAEIAAHYGISRCHLSKVVYSLTKLGVIGSVRGRGGGIVLALPPQEIRVGAVVRASEPGFVMAGCFEEHAAGCRRSGDCRLQGALAQALDAYLAALDRVTLAELADG</sequence>
<comment type="caution">
    <text evidence="2">The sequence shown here is derived from an EMBL/GenBank/DDBJ whole genome shotgun (WGS) entry which is preliminary data.</text>
</comment>
<dbReference type="PANTHER" id="PTHR33221">
    <property type="entry name" value="WINGED HELIX-TURN-HELIX TRANSCRIPTIONAL REGULATOR, RRF2 FAMILY"/>
    <property type="match status" value="1"/>
</dbReference>
<evidence type="ECO:0000313" key="3">
    <source>
        <dbReference type="Proteomes" id="UP000475582"/>
    </source>
</evidence>
<organism evidence="2 3">
    <name type="scientific">Duganella radicis</name>
    <dbReference type="NCBI Taxonomy" id="551988"/>
    <lineage>
        <taxon>Bacteria</taxon>
        <taxon>Pseudomonadati</taxon>
        <taxon>Pseudomonadota</taxon>
        <taxon>Betaproteobacteria</taxon>
        <taxon>Burkholderiales</taxon>
        <taxon>Oxalobacteraceae</taxon>
        <taxon>Telluria group</taxon>
        <taxon>Duganella</taxon>
    </lineage>
</organism>
<dbReference type="NCBIfam" id="TIGR00738">
    <property type="entry name" value="rrf2_super"/>
    <property type="match status" value="1"/>
</dbReference>
<proteinExistence type="predicted"/>
<dbReference type="InterPro" id="IPR000944">
    <property type="entry name" value="Tscrpt_reg_Rrf2"/>
</dbReference>
<dbReference type="GO" id="GO:0003700">
    <property type="term" value="F:DNA-binding transcription factor activity"/>
    <property type="evidence" value="ECO:0007669"/>
    <property type="project" value="TreeGrafter"/>
</dbReference>
<dbReference type="PROSITE" id="PS51197">
    <property type="entry name" value="HTH_RRF2_2"/>
    <property type="match status" value="1"/>
</dbReference>
<dbReference type="Gene3D" id="1.10.10.10">
    <property type="entry name" value="Winged helix-like DNA-binding domain superfamily/Winged helix DNA-binding domain"/>
    <property type="match status" value="1"/>
</dbReference>
<dbReference type="OrthoDB" id="9795923at2"/>
<evidence type="ECO:0000256" key="1">
    <source>
        <dbReference type="ARBA" id="ARBA00023125"/>
    </source>
</evidence>
<dbReference type="PROSITE" id="PS01332">
    <property type="entry name" value="HTH_RRF2_1"/>
    <property type="match status" value="1"/>
</dbReference>
<dbReference type="PANTHER" id="PTHR33221:SF4">
    <property type="entry name" value="HTH-TYPE TRANSCRIPTIONAL REPRESSOR NSRR"/>
    <property type="match status" value="1"/>
</dbReference>
<dbReference type="EMBL" id="WNKY01000007">
    <property type="protein sequence ID" value="MTV37843.1"/>
    <property type="molecule type" value="Genomic_DNA"/>
</dbReference>
<evidence type="ECO:0000313" key="2">
    <source>
        <dbReference type="EMBL" id="MTV37843.1"/>
    </source>
</evidence>
<name>A0A6L6PFT0_9BURK</name>
<dbReference type="InterPro" id="IPR036390">
    <property type="entry name" value="WH_DNA-bd_sf"/>
</dbReference>
<keyword evidence="3" id="KW-1185">Reference proteome</keyword>
<dbReference type="SUPFAM" id="SSF46785">
    <property type="entry name" value="Winged helix' DNA-binding domain"/>
    <property type="match status" value="1"/>
</dbReference>
<dbReference type="InterPro" id="IPR036388">
    <property type="entry name" value="WH-like_DNA-bd_sf"/>
</dbReference>
<gene>
    <name evidence="2" type="ORF">GM676_09660</name>
</gene>
<dbReference type="GO" id="GO:0003677">
    <property type="term" value="F:DNA binding"/>
    <property type="evidence" value="ECO:0007669"/>
    <property type="project" value="UniProtKB-KW"/>
</dbReference>
<dbReference type="RefSeq" id="WP_155463316.1">
    <property type="nucleotide sequence ID" value="NZ_WNKY01000007.1"/>
</dbReference>